<sequence>MVKRTPSDSPPPPPDAKRSKPASEGEIDGAAKGEDAKAPAAKDAAKGKPNRLTIVHSREGLVLRQPDSGNPWGKLISQCSENSHVILHLPTLSVGKSEECGLWVIDPAVGKLLCNLKHIETERGVSETLLEIVGKKGAVQVNGKAYVEKSIIFINGGDEIIFSSKTKQAYIFQLLRSKTSVHPSVSSLEAHGGSKNGLRIEARSGETSAVAVGSTLASLSHPTDELSLTPPSSRNGEEVEQGSELPSVPSTCKVSDNCIIDTGPSKILDDHNKHRDQIKGSPPLFPQSPGRQKFIEGLRKCFIDVKDLGVSFEKFPYYLSETTKNVLVSSSYIYLKCPNMGKLISELPAVCPRILLSGPGGSEMYQEALTRAIANFFGVRLLIVNKIMLSGGGLTKEVESPKESSEPERATVFAKRTTVDVHLRELSSSVDAAIASSAQSKDEASTATSKNYAFRKGNRVKFVGTLVAFGNSPGQFPIRSPKYGSRGKVVLVFEGNGYAKIGVRFNTAVPEGNDLGGLCERDHGFFCSAGSLSLESPNDDDIDELVINDLFEVASMESKKGSLILFFKDIEKLVIRNLEAFKAFKMKLEALPENVVAIASHTQMDTPKAKPPPLVLLAKLNQTGFLDMRPVGDMGNLQDKNKEAPKSTKQLSSLFPNKVTVQIPQDEEMLEDWKQMLDQDAKTMKSQSNIALIRSVSLAGPSPLQKYLSLDFVLSRFRYVCPDLETLCIEDEALSAENVERAIGWALTHRFMYYTLPNVTDTSIVIQSASIKYGLDILRGTKDGNQSLKKSLKDVATDNEFEKRLLAEVISPGDIGVSFDDIGALENVKETLKEVVMLPLQRPELFNKGQLRKPCKGVLLFGPPGTGKTMLAKAVATEAGANFINISTSSITSKWFGEGEKYVKAVFTLASKISPSVIFVDEVDSMLRKRESQGEHEAMRKMKNEFMVNWDGLRTKDKERVLVLAATNRPFDLDEAVIRRLPRRLMVSLPDAQNRAKILKVILAIEELGPDVDLEAVAQMTEGYSGSDLKNLCVAASYFPIRQLLEKEKQEKALALAENRPLPSLHTSSDVRCLTMDDFKEAHAQVCASVSSESQNVTELQQWNELYGEGGTRNKTPLSYFI</sequence>
<evidence type="ECO:0000313" key="8">
    <source>
        <dbReference type="EMBL" id="KAG6416250.1"/>
    </source>
</evidence>
<keyword evidence="2" id="KW-0547">Nucleotide-binding</keyword>
<keyword evidence="5" id="KW-0496">Mitochondrion</keyword>
<dbReference type="PANTHER" id="PTHR45644">
    <property type="entry name" value="AAA ATPASE, PUTATIVE (AFU_ORTHOLOGUE AFUA_2G12920)-RELATED-RELATED"/>
    <property type="match status" value="1"/>
</dbReference>
<dbReference type="GO" id="GO:0005524">
    <property type="term" value="F:ATP binding"/>
    <property type="evidence" value="ECO:0007669"/>
    <property type="project" value="UniProtKB-KW"/>
</dbReference>
<dbReference type="Gene3D" id="3.40.50.300">
    <property type="entry name" value="P-loop containing nucleotide triphosphate hydrolases"/>
    <property type="match status" value="1"/>
</dbReference>
<reference evidence="8" key="1">
    <citation type="submission" date="2018-01" db="EMBL/GenBank/DDBJ databases">
        <authorList>
            <person name="Mao J.F."/>
        </authorList>
    </citation>
    <scope>NUCLEOTIDE SEQUENCE</scope>
    <source>
        <strain evidence="8">Huo1</strain>
        <tissue evidence="8">Leaf</tissue>
    </source>
</reference>
<dbReference type="GO" id="GO:0016887">
    <property type="term" value="F:ATP hydrolysis activity"/>
    <property type="evidence" value="ECO:0007669"/>
    <property type="project" value="InterPro"/>
</dbReference>
<dbReference type="FunFam" id="3.40.50.300:FF:000416">
    <property type="entry name" value="p-loop nucleoside triphosphate hydrolase superfamily protein"/>
    <property type="match status" value="1"/>
</dbReference>
<proteinExistence type="predicted"/>
<dbReference type="InterPro" id="IPR003593">
    <property type="entry name" value="AAA+_ATPase"/>
</dbReference>
<comment type="caution">
    <text evidence="8">The sequence shown here is derived from an EMBL/GenBank/DDBJ whole genome shotgun (WGS) entry which is preliminary data.</text>
</comment>
<gene>
    <name evidence="8" type="ORF">SASPL_123676</name>
</gene>
<evidence type="ECO:0000256" key="3">
    <source>
        <dbReference type="ARBA" id="ARBA00022787"/>
    </source>
</evidence>
<dbReference type="SUPFAM" id="SSF52540">
    <property type="entry name" value="P-loop containing nucleoside triphosphate hydrolases"/>
    <property type="match status" value="1"/>
</dbReference>
<evidence type="ECO:0000313" key="9">
    <source>
        <dbReference type="Proteomes" id="UP000298416"/>
    </source>
</evidence>
<name>A0A8X8XKT8_SALSN</name>
<evidence type="ECO:0000256" key="5">
    <source>
        <dbReference type="ARBA" id="ARBA00023128"/>
    </source>
</evidence>
<keyword evidence="3" id="KW-1000">Mitochondrion outer membrane</keyword>
<feature type="region of interest" description="Disordered" evidence="6">
    <location>
        <begin position="220"/>
        <end position="250"/>
    </location>
</feature>
<dbReference type="PANTHER" id="PTHR45644:SF73">
    <property type="entry name" value="AAA-TYPE ATPASE FAMILY PROTEIN"/>
    <property type="match status" value="1"/>
</dbReference>
<protein>
    <recommendedName>
        <fullName evidence="7">AAA+ ATPase domain-containing protein</fullName>
    </recommendedName>
</protein>
<dbReference type="Proteomes" id="UP000298416">
    <property type="component" value="Unassembled WGS sequence"/>
</dbReference>
<evidence type="ECO:0000259" key="7">
    <source>
        <dbReference type="SMART" id="SM00382"/>
    </source>
</evidence>
<dbReference type="InterPro" id="IPR051701">
    <property type="entry name" value="Mito_OM_Translocase_MSP1"/>
</dbReference>
<feature type="region of interest" description="Disordered" evidence="6">
    <location>
        <begin position="1"/>
        <end position="48"/>
    </location>
</feature>
<dbReference type="PROSITE" id="PS00674">
    <property type="entry name" value="AAA"/>
    <property type="match status" value="1"/>
</dbReference>
<dbReference type="Pfam" id="PF00004">
    <property type="entry name" value="AAA"/>
    <property type="match status" value="1"/>
</dbReference>
<keyword evidence="9" id="KW-1185">Reference proteome</keyword>
<dbReference type="Pfam" id="PF17862">
    <property type="entry name" value="AAA_lid_3"/>
    <property type="match status" value="1"/>
</dbReference>
<dbReference type="InterPro" id="IPR027417">
    <property type="entry name" value="P-loop_NTPase"/>
</dbReference>
<dbReference type="SMART" id="SM00382">
    <property type="entry name" value="AAA"/>
    <property type="match status" value="1"/>
</dbReference>
<dbReference type="GO" id="GO:0005741">
    <property type="term" value="C:mitochondrial outer membrane"/>
    <property type="evidence" value="ECO:0007669"/>
    <property type="project" value="UniProtKB-SubCell"/>
</dbReference>
<dbReference type="InterPro" id="IPR056653">
    <property type="entry name" value="DUF7751"/>
</dbReference>
<dbReference type="EMBL" id="PNBA02000008">
    <property type="protein sequence ID" value="KAG6416250.1"/>
    <property type="molecule type" value="Genomic_DNA"/>
</dbReference>
<evidence type="ECO:0000256" key="4">
    <source>
        <dbReference type="ARBA" id="ARBA00022840"/>
    </source>
</evidence>
<evidence type="ECO:0000256" key="2">
    <source>
        <dbReference type="ARBA" id="ARBA00022741"/>
    </source>
</evidence>
<dbReference type="Pfam" id="PF24933">
    <property type="entry name" value="DUF7751"/>
    <property type="match status" value="1"/>
</dbReference>
<dbReference type="InterPro" id="IPR041569">
    <property type="entry name" value="AAA_lid_3"/>
</dbReference>
<evidence type="ECO:0000256" key="6">
    <source>
        <dbReference type="SAM" id="MobiDB-lite"/>
    </source>
</evidence>
<keyword evidence="3" id="KW-0472">Membrane</keyword>
<accession>A0A8X8XKT8</accession>
<feature type="compositionally biased region" description="Basic and acidic residues" evidence="6">
    <location>
        <begin position="15"/>
        <end position="37"/>
    </location>
</feature>
<dbReference type="AlphaFoldDB" id="A0A8X8XKT8"/>
<comment type="subcellular location">
    <subcellularLocation>
        <location evidence="1">Mitochondrion outer membrane</location>
        <topology evidence="1">Single-pass membrane protein</topology>
    </subcellularLocation>
</comment>
<dbReference type="InterPro" id="IPR003959">
    <property type="entry name" value="ATPase_AAA_core"/>
</dbReference>
<evidence type="ECO:0000256" key="1">
    <source>
        <dbReference type="ARBA" id="ARBA00004572"/>
    </source>
</evidence>
<keyword evidence="4" id="KW-0067">ATP-binding</keyword>
<feature type="domain" description="AAA+ ATPase" evidence="7">
    <location>
        <begin position="854"/>
        <end position="991"/>
    </location>
</feature>
<dbReference type="Gene3D" id="1.10.8.60">
    <property type="match status" value="1"/>
</dbReference>
<dbReference type="InterPro" id="IPR003960">
    <property type="entry name" value="ATPase_AAA_CS"/>
</dbReference>
<reference evidence="8" key="2">
    <citation type="submission" date="2020-08" db="EMBL/GenBank/DDBJ databases">
        <title>Plant Genome Project.</title>
        <authorList>
            <person name="Zhang R.-G."/>
        </authorList>
    </citation>
    <scope>NUCLEOTIDE SEQUENCE</scope>
    <source>
        <strain evidence="8">Huo1</strain>
        <tissue evidence="8">Leaf</tissue>
    </source>
</reference>
<organism evidence="8">
    <name type="scientific">Salvia splendens</name>
    <name type="common">Scarlet sage</name>
    <dbReference type="NCBI Taxonomy" id="180675"/>
    <lineage>
        <taxon>Eukaryota</taxon>
        <taxon>Viridiplantae</taxon>
        <taxon>Streptophyta</taxon>
        <taxon>Embryophyta</taxon>
        <taxon>Tracheophyta</taxon>
        <taxon>Spermatophyta</taxon>
        <taxon>Magnoliopsida</taxon>
        <taxon>eudicotyledons</taxon>
        <taxon>Gunneridae</taxon>
        <taxon>Pentapetalae</taxon>
        <taxon>asterids</taxon>
        <taxon>lamiids</taxon>
        <taxon>Lamiales</taxon>
        <taxon>Lamiaceae</taxon>
        <taxon>Nepetoideae</taxon>
        <taxon>Mentheae</taxon>
        <taxon>Salviinae</taxon>
        <taxon>Salvia</taxon>
        <taxon>Salvia subgen. Calosphace</taxon>
        <taxon>core Calosphace</taxon>
    </lineage>
</organism>